<dbReference type="PANTHER" id="PTHR45527">
    <property type="entry name" value="NONRIBOSOMAL PEPTIDE SYNTHETASE"/>
    <property type="match status" value="1"/>
</dbReference>
<gene>
    <name evidence="2" type="ORF">ACFOWE_33820</name>
</gene>
<organism evidence="2 3">
    <name type="scientific">Planomonospora corallina</name>
    <dbReference type="NCBI Taxonomy" id="1806052"/>
    <lineage>
        <taxon>Bacteria</taxon>
        <taxon>Bacillati</taxon>
        <taxon>Actinomycetota</taxon>
        <taxon>Actinomycetes</taxon>
        <taxon>Streptosporangiales</taxon>
        <taxon>Streptosporangiaceae</taxon>
        <taxon>Planomonospora</taxon>
    </lineage>
</organism>
<evidence type="ECO:0000259" key="1">
    <source>
        <dbReference type="Pfam" id="PF13193"/>
    </source>
</evidence>
<accession>A0ABV8IH47</accession>
<feature type="domain" description="AMP-binding enzyme C-terminal" evidence="1">
    <location>
        <begin position="79"/>
        <end position="159"/>
    </location>
</feature>
<comment type="caution">
    <text evidence="2">The sequence shown here is derived from an EMBL/GenBank/DDBJ whole genome shotgun (WGS) entry which is preliminary data.</text>
</comment>
<feature type="non-terminal residue" evidence="2">
    <location>
        <position position="1"/>
    </location>
</feature>
<proteinExistence type="predicted"/>
<evidence type="ECO:0000313" key="3">
    <source>
        <dbReference type="Proteomes" id="UP001595850"/>
    </source>
</evidence>
<dbReference type="Proteomes" id="UP001595850">
    <property type="component" value="Unassembled WGS sequence"/>
</dbReference>
<evidence type="ECO:0000313" key="2">
    <source>
        <dbReference type="EMBL" id="MFC4063287.1"/>
    </source>
</evidence>
<reference evidence="3" key="1">
    <citation type="journal article" date="2019" name="Int. J. Syst. Evol. Microbiol.">
        <title>The Global Catalogue of Microorganisms (GCM) 10K type strain sequencing project: providing services to taxonomists for standard genome sequencing and annotation.</title>
        <authorList>
            <consortium name="The Broad Institute Genomics Platform"/>
            <consortium name="The Broad Institute Genome Sequencing Center for Infectious Disease"/>
            <person name="Wu L."/>
            <person name="Ma J."/>
        </authorList>
    </citation>
    <scope>NUCLEOTIDE SEQUENCE [LARGE SCALE GENOMIC DNA]</scope>
    <source>
        <strain evidence="3">TBRC 4489</strain>
    </source>
</reference>
<dbReference type="Gene3D" id="3.30.300.30">
    <property type="match status" value="1"/>
</dbReference>
<dbReference type="Pfam" id="PF13193">
    <property type="entry name" value="AMP-binding_C"/>
    <property type="match status" value="1"/>
</dbReference>
<feature type="non-terminal residue" evidence="2">
    <location>
        <position position="199"/>
    </location>
</feature>
<protein>
    <submittedName>
        <fullName evidence="2">Non-ribosomal peptide synthetase</fullName>
    </submittedName>
</protein>
<dbReference type="SUPFAM" id="SSF56801">
    <property type="entry name" value="Acetyl-CoA synthetase-like"/>
    <property type="match status" value="1"/>
</dbReference>
<dbReference type="Gene3D" id="2.30.38.10">
    <property type="entry name" value="Luciferase, Domain 3"/>
    <property type="match status" value="1"/>
</dbReference>
<name>A0ABV8IH47_9ACTN</name>
<dbReference type="InterPro" id="IPR025110">
    <property type="entry name" value="AMP-bd_C"/>
</dbReference>
<dbReference type="PANTHER" id="PTHR45527:SF14">
    <property type="entry name" value="PLIPASTATIN SYNTHASE SUBUNIT B"/>
    <property type="match status" value="1"/>
</dbReference>
<dbReference type="EMBL" id="JBHSBM010000085">
    <property type="protein sequence ID" value="MFC4063287.1"/>
    <property type="molecule type" value="Genomic_DNA"/>
</dbReference>
<keyword evidence="3" id="KW-1185">Reference proteome</keyword>
<sequence length="199" mass="20554">VPPGVTGELYVAGPGLARGYAGRSALTAERFVACPFGGAGERMYRTGDRVRWRADGRLEYAGRADEQVKIRGFRIEPGEVEAVLARYPGVADVAVVVREDRPGDRRLVAYVVPAGGAADAGAVLEPEEVRGFAAETLPEYMVPSAVVVVGALPLTGNGKLDRGALPAPRVAGSGSGGEPVGVREAVLAGVFAEVLGVES</sequence>
<dbReference type="InterPro" id="IPR045851">
    <property type="entry name" value="AMP-bd_C_sf"/>
</dbReference>